<dbReference type="InterPro" id="IPR020449">
    <property type="entry name" value="Tscrpt_reg_AraC-type_HTH"/>
</dbReference>
<dbReference type="SUPFAM" id="SSF46689">
    <property type="entry name" value="Homeodomain-like"/>
    <property type="match status" value="1"/>
</dbReference>
<dbReference type="InterPro" id="IPR018060">
    <property type="entry name" value="HTH_AraC"/>
</dbReference>
<dbReference type="PANTHER" id="PTHR47894:SF1">
    <property type="entry name" value="HTH-TYPE TRANSCRIPTIONAL REGULATOR VQSM"/>
    <property type="match status" value="1"/>
</dbReference>
<dbReference type="Pfam" id="PF12625">
    <property type="entry name" value="Arabinose_bd"/>
    <property type="match status" value="1"/>
</dbReference>
<dbReference type="PANTHER" id="PTHR47894">
    <property type="entry name" value="HTH-TYPE TRANSCRIPTIONAL REGULATOR GADX"/>
    <property type="match status" value="1"/>
</dbReference>
<sequence>MADSRPKGTISVDLVREAVQVAIERGFDVPSLLGHSNIDADLVRVPRARVTATAYARLWAVLADAMDDEFFGMDSHPMRRGSFRLMCQVAMQARTLERALNRILAFLRSILDDFRIELLIDGNRAILRVHDRGEARRMFAYATLLILVHGLCCWLVRRRIPLLEASFRCSAPQAVDDYRSRFCASATFDEPVTQVSFDVSFLVLKPTTTELGLQSFLRGAPANLLVKYRDDAGLAARIRSRLRRERPNEWPDLNGLAQDMGIAATTLQRRLQGEGTAYQAVKDELRRDIAIDLLSDSARSVAEVADQVGFQETSAFHRAFKKWTGVSPGAYRRSTPRPP</sequence>
<dbReference type="EMBL" id="JAUKVY010000033">
    <property type="protein sequence ID" value="MDO1536949.1"/>
    <property type="molecule type" value="Genomic_DNA"/>
</dbReference>
<keyword evidence="1" id="KW-0805">Transcription regulation</keyword>
<organism evidence="5 6">
    <name type="scientific">Variovorax ginsengisoli</name>
    <dbReference type="NCBI Taxonomy" id="363844"/>
    <lineage>
        <taxon>Bacteria</taxon>
        <taxon>Pseudomonadati</taxon>
        <taxon>Pseudomonadota</taxon>
        <taxon>Betaproteobacteria</taxon>
        <taxon>Burkholderiales</taxon>
        <taxon>Comamonadaceae</taxon>
        <taxon>Variovorax</taxon>
    </lineage>
</organism>
<evidence type="ECO:0000313" key="5">
    <source>
        <dbReference type="EMBL" id="MDO1536949.1"/>
    </source>
</evidence>
<dbReference type="SMART" id="SM00342">
    <property type="entry name" value="HTH_ARAC"/>
    <property type="match status" value="1"/>
</dbReference>
<dbReference type="Proteomes" id="UP001169027">
    <property type="component" value="Unassembled WGS sequence"/>
</dbReference>
<keyword evidence="2" id="KW-0238">DNA-binding</keyword>
<dbReference type="PRINTS" id="PR00032">
    <property type="entry name" value="HTHARAC"/>
</dbReference>
<evidence type="ECO:0000256" key="2">
    <source>
        <dbReference type="ARBA" id="ARBA00023125"/>
    </source>
</evidence>
<gene>
    <name evidence="5" type="ORF">Q2T77_32240</name>
</gene>
<dbReference type="Pfam" id="PF12833">
    <property type="entry name" value="HTH_18"/>
    <property type="match status" value="1"/>
</dbReference>
<reference evidence="5" key="1">
    <citation type="submission" date="2023-06" db="EMBL/GenBank/DDBJ databases">
        <authorList>
            <person name="Jiang Y."/>
            <person name="Liu Q."/>
        </authorList>
    </citation>
    <scope>NUCLEOTIDE SEQUENCE</scope>
    <source>
        <strain evidence="5">CGMCC 1.12090</strain>
    </source>
</reference>
<evidence type="ECO:0000256" key="1">
    <source>
        <dbReference type="ARBA" id="ARBA00023015"/>
    </source>
</evidence>
<dbReference type="PROSITE" id="PS01124">
    <property type="entry name" value="HTH_ARAC_FAMILY_2"/>
    <property type="match status" value="1"/>
</dbReference>
<accession>A0ABT8SDE7</accession>
<keyword evidence="6" id="KW-1185">Reference proteome</keyword>
<keyword evidence="3" id="KW-0804">Transcription</keyword>
<dbReference type="Gene3D" id="1.10.10.60">
    <property type="entry name" value="Homeodomain-like"/>
    <property type="match status" value="1"/>
</dbReference>
<evidence type="ECO:0000259" key="4">
    <source>
        <dbReference type="PROSITE" id="PS01124"/>
    </source>
</evidence>
<name>A0ABT8SDE7_9BURK</name>
<feature type="domain" description="HTH araC/xylS-type" evidence="4">
    <location>
        <begin position="236"/>
        <end position="334"/>
    </location>
</feature>
<proteinExistence type="predicted"/>
<protein>
    <submittedName>
        <fullName evidence="5">AraC family transcriptional regulator</fullName>
    </submittedName>
</protein>
<comment type="caution">
    <text evidence="5">The sequence shown here is derived from an EMBL/GenBank/DDBJ whole genome shotgun (WGS) entry which is preliminary data.</text>
</comment>
<dbReference type="InterPro" id="IPR032687">
    <property type="entry name" value="AraC-type_N"/>
</dbReference>
<dbReference type="InterPro" id="IPR009057">
    <property type="entry name" value="Homeodomain-like_sf"/>
</dbReference>
<evidence type="ECO:0000256" key="3">
    <source>
        <dbReference type="ARBA" id="ARBA00023163"/>
    </source>
</evidence>
<evidence type="ECO:0000313" key="6">
    <source>
        <dbReference type="Proteomes" id="UP001169027"/>
    </source>
</evidence>